<dbReference type="CDD" id="cd02538">
    <property type="entry name" value="G1P_TT_short"/>
    <property type="match status" value="1"/>
</dbReference>
<dbReference type="GO" id="GO:0046872">
    <property type="term" value="F:metal ion binding"/>
    <property type="evidence" value="ECO:0007669"/>
    <property type="project" value="UniProtKB-KW"/>
</dbReference>
<keyword evidence="13" id="KW-1185">Reference proteome</keyword>
<dbReference type="GO" id="GO:0008879">
    <property type="term" value="F:glucose-1-phosphate thymidylyltransferase activity"/>
    <property type="evidence" value="ECO:0007669"/>
    <property type="project" value="UniProtKB-EC"/>
</dbReference>
<accession>F1T7D5</accession>
<dbReference type="Gene3D" id="3.90.550.10">
    <property type="entry name" value="Spore Coat Polysaccharide Biosynthesis Protein SpsA, Chain A"/>
    <property type="match status" value="1"/>
</dbReference>
<reference evidence="12" key="1">
    <citation type="submission" date="2009-07" db="EMBL/GenBank/DDBJ databases">
        <authorList>
            <consortium name="US DOE Joint Genome Institute (JGI-PGF)"/>
            <person name="Lucas S."/>
            <person name="Copeland A."/>
            <person name="Lapidus A."/>
            <person name="Glavina del Rio T."/>
            <person name="Tice H."/>
            <person name="Bruce D."/>
            <person name="Goodwin L."/>
            <person name="Pitluck S."/>
            <person name="Larimer F."/>
            <person name="Land M.L."/>
            <person name="Mouttaki H."/>
            <person name="He Z."/>
            <person name="Zhou J."/>
            <person name="Hemme C.L."/>
        </authorList>
    </citation>
    <scope>NUCLEOTIDE SEQUENCE [LARGE SCALE GENOMIC DNA]</scope>
    <source>
        <strain evidence="12">DSM 2782</strain>
    </source>
</reference>
<gene>
    <name evidence="12" type="ORF">Cpap_3816</name>
</gene>
<reference evidence="12" key="2">
    <citation type="submission" date="2011-01" db="EMBL/GenBank/DDBJ databases">
        <title>The Non-contiguous Finished genome of Clostridium papyrosolvens.</title>
        <authorList>
            <person name="Lucas S."/>
            <person name="Copeland A."/>
            <person name="Lapidus A."/>
            <person name="Cheng J.-F."/>
            <person name="Goodwin L."/>
            <person name="Pitluck S."/>
            <person name="Misra M."/>
            <person name="Chertkov O."/>
            <person name="Detter J.C."/>
            <person name="Han C."/>
            <person name="Tapia R."/>
            <person name="Land M."/>
            <person name="Hauser L."/>
            <person name="Kyrpides N."/>
            <person name="Ivanova N."/>
            <person name="Pagani I."/>
            <person name="Mouttaki H."/>
            <person name="He Z."/>
            <person name="Zhou J."/>
            <person name="Hemme C.L."/>
            <person name="Woyke T."/>
        </authorList>
    </citation>
    <scope>NUCLEOTIDE SEQUENCE [LARGE SCALE GENOMIC DNA]</scope>
    <source>
        <strain evidence="12">DSM 2782</strain>
    </source>
</reference>
<comment type="caution">
    <text evidence="12">The sequence shown here is derived from an EMBL/GenBank/DDBJ whole genome shotgun (WGS) entry which is preliminary data.</text>
</comment>
<dbReference type="STRING" id="588581.Cpap_3816"/>
<evidence type="ECO:0000256" key="4">
    <source>
        <dbReference type="ARBA" id="ARBA00017654"/>
    </source>
</evidence>
<dbReference type="PANTHER" id="PTHR43532:SF1">
    <property type="entry name" value="GLUCOSE-1-PHOSPHATE THYMIDYLYLTRANSFERASE 1"/>
    <property type="match status" value="1"/>
</dbReference>
<sequence>MKAIILAGGKGSRMYPATVAISKHLFLIYDKPMIYYSFSIALMAGINEVLIIAGNEHIEAFRNLFGDGSNLGIHIEYRIQDEPRGIAEAFIIGEKFIGNDSVCLILGDNFFYGDSFVYHLKALSQLKEGAGIFAYQEKNPEEFGVVEFDETGRVLSIKEKSKDSNSNYVVPGVYFYDNHVIEVAKSIKPSKRGELEITTVNNVYLEKGKLKVEVLPPDVKWLDTGSYETLLEASNFVKSVQTETGNMISCLEEISYKNRFIGKSEVAMAAEKYKGTQYSEYLLSI</sequence>
<evidence type="ECO:0000256" key="10">
    <source>
        <dbReference type="RuleBase" id="RU003706"/>
    </source>
</evidence>
<proteinExistence type="inferred from homology"/>
<name>F1T7D5_9FIRM</name>
<evidence type="ECO:0000256" key="7">
    <source>
        <dbReference type="ARBA" id="ARBA00022723"/>
    </source>
</evidence>
<evidence type="ECO:0000256" key="2">
    <source>
        <dbReference type="ARBA" id="ARBA00010480"/>
    </source>
</evidence>
<evidence type="ECO:0000313" key="12">
    <source>
        <dbReference type="EMBL" id="EGD49383.1"/>
    </source>
</evidence>
<evidence type="ECO:0000256" key="3">
    <source>
        <dbReference type="ARBA" id="ARBA00012461"/>
    </source>
</evidence>
<dbReference type="AlphaFoldDB" id="F1T7D5"/>
<keyword evidence="7 10" id="KW-0479">Metal-binding</keyword>
<dbReference type="EC" id="2.7.7.24" evidence="3 10"/>
<comment type="catalytic activity">
    <reaction evidence="9 10">
        <text>dTTP + alpha-D-glucose 1-phosphate + H(+) = dTDP-alpha-D-glucose + diphosphate</text>
        <dbReference type="Rhea" id="RHEA:15225"/>
        <dbReference type="ChEBI" id="CHEBI:15378"/>
        <dbReference type="ChEBI" id="CHEBI:33019"/>
        <dbReference type="ChEBI" id="CHEBI:37568"/>
        <dbReference type="ChEBI" id="CHEBI:57477"/>
        <dbReference type="ChEBI" id="CHEBI:58601"/>
        <dbReference type="EC" id="2.7.7.24"/>
    </reaction>
</comment>
<keyword evidence="8 10" id="KW-0460">Magnesium</keyword>
<dbReference type="Pfam" id="PF00483">
    <property type="entry name" value="NTP_transferase"/>
    <property type="match status" value="1"/>
</dbReference>
<evidence type="ECO:0000259" key="11">
    <source>
        <dbReference type="Pfam" id="PF00483"/>
    </source>
</evidence>
<evidence type="ECO:0000256" key="9">
    <source>
        <dbReference type="ARBA" id="ARBA00049336"/>
    </source>
</evidence>
<comment type="cofactor">
    <cofactor evidence="1">
        <name>Mg(2+)</name>
        <dbReference type="ChEBI" id="CHEBI:18420"/>
    </cofactor>
</comment>
<dbReference type="PANTHER" id="PTHR43532">
    <property type="entry name" value="GLUCOSE-1-PHOSPHATE THYMIDYLYLTRANSFERASE"/>
    <property type="match status" value="1"/>
</dbReference>
<dbReference type="InterPro" id="IPR029044">
    <property type="entry name" value="Nucleotide-diphossugar_trans"/>
</dbReference>
<evidence type="ECO:0000256" key="6">
    <source>
        <dbReference type="ARBA" id="ARBA00022695"/>
    </source>
</evidence>
<keyword evidence="5 10" id="KW-0808">Transferase</keyword>
<dbReference type="Proteomes" id="UP000003860">
    <property type="component" value="Unassembled WGS sequence"/>
</dbReference>
<dbReference type="eggNOG" id="COG1209">
    <property type="taxonomic scope" value="Bacteria"/>
</dbReference>
<dbReference type="RefSeq" id="WP_004616047.1">
    <property type="nucleotide sequence ID" value="NZ_CP119677.1"/>
</dbReference>
<protein>
    <recommendedName>
        <fullName evidence="4 10">Glucose-1-phosphate thymidylyltransferase</fullName>
        <ecNumber evidence="3 10">2.7.7.24</ecNumber>
    </recommendedName>
</protein>
<dbReference type="SUPFAM" id="SSF53448">
    <property type="entry name" value="Nucleotide-diphospho-sugar transferases"/>
    <property type="match status" value="1"/>
</dbReference>
<dbReference type="InterPro" id="IPR005835">
    <property type="entry name" value="NTP_transferase_dom"/>
</dbReference>
<evidence type="ECO:0000313" key="13">
    <source>
        <dbReference type="Proteomes" id="UP000003860"/>
    </source>
</evidence>
<evidence type="ECO:0000256" key="5">
    <source>
        <dbReference type="ARBA" id="ARBA00022679"/>
    </source>
</evidence>
<comment type="similarity">
    <text evidence="2 10">Belongs to the glucose-1-phosphate thymidylyltransferase family.</text>
</comment>
<comment type="function">
    <text evidence="10">Catalyzes the formation of dTDP-glucose, from dTTP and glucose 1-phosphate, as well as its pyrophosphorolysis.</text>
</comment>
<dbReference type="NCBIfam" id="TIGR01207">
    <property type="entry name" value="rmlA"/>
    <property type="match status" value="1"/>
</dbReference>
<dbReference type="EMBL" id="ACXX02000001">
    <property type="protein sequence ID" value="EGD49383.1"/>
    <property type="molecule type" value="Genomic_DNA"/>
</dbReference>
<feature type="domain" description="Nucleotidyl transferase" evidence="11">
    <location>
        <begin position="2"/>
        <end position="238"/>
    </location>
</feature>
<evidence type="ECO:0000256" key="8">
    <source>
        <dbReference type="ARBA" id="ARBA00022842"/>
    </source>
</evidence>
<evidence type="ECO:0000256" key="1">
    <source>
        <dbReference type="ARBA" id="ARBA00001946"/>
    </source>
</evidence>
<dbReference type="InterPro" id="IPR005907">
    <property type="entry name" value="G1P_thy_trans_s"/>
</dbReference>
<keyword evidence="6 10" id="KW-0548">Nucleotidyltransferase</keyword>
<organism evidence="12 13">
    <name type="scientific">Ruminiclostridium papyrosolvens DSM 2782</name>
    <dbReference type="NCBI Taxonomy" id="588581"/>
    <lineage>
        <taxon>Bacteria</taxon>
        <taxon>Bacillati</taxon>
        <taxon>Bacillota</taxon>
        <taxon>Clostridia</taxon>
        <taxon>Eubacteriales</taxon>
        <taxon>Oscillospiraceae</taxon>
        <taxon>Ruminiclostridium</taxon>
    </lineage>
</organism>